<name>A0A1G1ZMV2_9BACT</name>
<evidence type="ECO:0000313" key="1">
    <source>
        <dbReference type="EMBL" id="OGY65729.1"/>
    </source>
</evidence>
<dbReference type="Pfam" id="PF13366">
    <property type="entry name" value="PDDEXK_3"/>
    <property type="match status" value="1"/>
</dbReference>
<organism evidence="1 2">
    <name type="scientific">Candidatus Harrisonbacteria bacterium RIFCSPLOWO2_01_FULL_44_18</name>
    <dbReference type="NCBI Taxonomy" id="1798407"/>
    <lineage>
        <taxon>Bacteria</taxon>
        <taxon>Candidatus Harrisoniibacteriota</taxon>
    </lineage>
</organism>
<dbReference type="EMBL" id="MHJJ01000007">
    <property type="protein sequence ID" value="OGY65729.1"/>
    <property type="molecule type" value="Genomic_DNA"/>
</dbReference>
<accession>A0A1G1ZMV2</accession>
<gene>
    <name evidence="1" type="ORF">A3A16_03905</name>
</gene>
<reference evidence="1 2" key="1">
    <citation type="journal article" date="2016" name="Nat. Commun.">
        <title>Thousands of microbial genomes shed light on interconnected biogeochemical processes in an aquifer system.</title>
        <authorList>
            <person name="Anantharaman K."/>
            <person name="Brown C.T."/>
            <person name="Hug L.A."/>
            <person name="Sharon I."/>
            <person name="Castelle C.J."/>
            <person name="Probst A.J."/>
            <person name="Thomas B.C."/>
            <person name="Singh A."/>
            <person name="Wilkins M.J."/>
            <person name="Karaoz U."/>
            <person name="Brodie E.L."/>
            <person name="Williams K.H."/>
            <person name="Hubbard S.S."/>
            <person name="Banfield J.F."/>
        </authorList>
    </citation>
    <scope>NUCLEOTIDE SEQUENCE [LARGE SCALE GENOMIC DNA]</scope>
</reference>
<dbReference type="Proteomes" id="UP000177942">
    <property type="component" value="Unassembled WGS sequence"/>
</dbReference>
<protein>
    <recommendedName>
        <fullName evidence="3">GxxExxY protein</fullName>
    </recommendedName>
</protein>
<evidence type="ECO:0000313" key="2">
    <source>
        <dbReference type="Proteomes" id="UP000177942"/>
    </source>
</evidence>
<evidence type="ECO:0008006" key="3">
    <source>
        <dbReference type="Google" id="ProtNLM"/>
    </source>
</evidence>
<sequence length="134" mass="15856">MNTNKLIYPELSYAIVGICFAVHNEKGRFAREKQYADTIEEKLKEAKIPYKREFSIGDAGDKVDFLIDNKIVLEIKAKRTVIREDYRQLQRYLQSSRIRLGLLINFRTYYIKPLRIVRIDKDTSPDYKNSYSLV</sequence>
<dbReference type="AlphaFoldDB" id="A0A1G1ZMV2"/>
<dbReference type="NCBIfam" id="TIGR04256">
    <property type="entry name" value="GxxExxY"/>
    <property type="match status" value="1"/>
</dbReference>
<dbReference type="STRING" id="1798407.A3A16_03905"/>
<comment type="caution">
    <text evidence="1">The sequence shown here is derived from an EMBL/GenBank/DDBJ whole genome shotgun (WGS) entry which is preliminary data.</text>
</comment>
<dbReference type="InterPro" id="IPR026350">
    <property type="entry name" value="GxxExxY"/>
</dbReference>
<proteinExistence type="predicted"/>